<evidence type="ECO:0000313" key="3">
    <source>
        <dbReference type="Proteomes" id="UP001066276"/>
    </source>
</evidence>
<dbReference type="Proteomes" id="UP001066276">
    <property type="component" value="Chromosome 4_1"/>
</dbReference>
<organism evidence="2 3">
    <name type="scientific">Pleurodeles waltl</name>
    <name type="common">Iberian ribbed newt</name>
    <dbReference type="NCBI Taxonomy" id="8319"/>
    <lineage>
        <taxon>Eukaryota</taxon>
        <taxon>Metazoa</taxon>
        <taxon>Chordata</taxon>
        <taxon>Craniata</taxon>
        <taxon>Vertebrata</taxon>
        <taxon>Euteleostomi</taxon>
        <taxon>Amphibia</taxon>
        <taxon>Batrachia</taxon>
        <taxon>Caudata</taxon>
        <taxon>Salamandroidea</taxon>
        <taxon>Salamandridae</taxon>
        <taxon>Pleurodelinae</taxon>
        <taxon>Pleurodeles</taxon>
    </lineage>
</organism>
<accession>A0AAV7TDU0</accession>
<evidence type="ECO:0000313" key="2">
    <source>
        <dbReference type="EMBL" id="KAJ1174017.1"/>
    </source>
</evidence>
<feature type="region of interest" description="Disordered" evidence="1">
    <location>
        <begin position="1"/>
        <end position="71"/>
    </location>
</feature>
<feature type="compositionally biased region" description="Basic and acidic residues" evidence="1">
    <location>
        <begin position="22"/>
        <end position="49"/>
    </location>
</feature>
<sequence length="128" mass="14153">MQTIEDAGPEGGERTCGTEGAGSDRDEETQQKEDTGTKQEEGMHRKEDAGPQTKTTEESAQGEPEDRGGWLCVDAWGANEGRNPARKPCHVPGGTWLNWVQFVWYRTVSHIKMGEEGEKPMGENISYV</sequence>
<dbReference type="AlphaFoldDB" id="A0AAV7TDU0"/>
<name>A0AAV7TDU0_PLEWA</name>
<proteinExistence type="predicted"/>
<gene>
    <name evidence="2" type="ORF">NDU88_005841</name>
</gene>
<comment type="caution">
    <text evidence="2">The sequence shown here is derived from an EMBL/GenBank/DDBJ whole genome shotgun (WGS) entry which is preliminary data.</text>
</comment>
<reference evidence="2" key="1">
    <citation type="journal article" date="2022" name="bioRxiv">
        <title>Sequencing and chromosome-scale assembly of the giantPleurodeles waltlgenome.</title>
        <authorList>
            <person name="Brown T."/>
            <person name="Elewa A."/>
            <person name="Iarovenko S."/>
            <person name="Subramanian E."/>
            <person name="Araus A.J."/>
            <person name="Petzold A."/>
            <person name="Susuki M."/>
            <person name="Suzuki K.-i.T."/>
            <person name="Hayashi T."/>
            <person name="Toyoda A."/>
            <person name="Oliveira C."/>
            <person name="Osipova E."/>
            <person name="Leigh N.D."/>
            <person name="Simon A."/>
            <person name="Yun M.H."/>
        </authorList>
    </citation>
    <scope>NUCLEOTIDE SEQUENCE</scope>
    <source>
        <strain evidence="2">20211129_DDA</strain>
        <tissue evidence="2">Liver</tissue>
    </source>
</reference>
<protein>
    <submittedName>
        <fullName evidence="2">Uncharacterized protein</fullName>
    </submittedName>
</protein>
<keyword evidence="3" id="KW-1185">Reference proteome</keyword>
<evidence type="ECO:0000256" key="1">
    <source>
        <dbReference type="SAM" id="MobiDB-lite"/>
    </source>
</evidence>
<dbReference type="EMBL" id="JANPWB010000007">
    <property type="protein sequence ID" value="KAJ1174017.1"/>
    <property type="molecule type" value="Genomic_DNA"/>
</dbReference>